<evidence type="ECO:0000313" key="5">
    <source>
        <dbReference type="Proteomes" id="UP001205740"/>
    </source>
</evidence>
<dbReference type="InterPro" id="IPR009057">
    <property type="entry name" value="Homeodomain-like_sf"/>
</dbReference>
<keyword evidence="5" id="KW-1185">Reference proteome</keyword>
<feature type="domain" description="HTH tetR-type" evidence="3">
    <location>
        <begin position="11"/>
        <end position="71"/>
    </location>
</feature>
<feature type="DNA-binding region" description="H-T-H motif" evidence="2">
    <location>
        <begin position="34"/>
        <end position="53"/>
    </location>
</feature>
<evidence type="ECO:0000256" key="1">
    <source>
        <dbReference type="ARBA" id="ARBA00023125"/>
    </source>
</evidence>
<evidence type="ECO:0000256" key="2">
    <source>
        <dbReference type="PROSITE-ProRule" id="PRU00335"/>
    </source>
</evidence>
<name>A0ABT1H433_9NOCA</name>
<evidence type="ECO:0000259" key="3">
    <source>
        <dbReference type="PROSITE" id="PS50977"/>
    </source>
</evidence>
<gene>
    <name evidence="4" type="ORF">LX12_001710</name>
</gene>
<dbReference type="PROSITE" id="PS50977">
    <property type="entry name" value="HTH_TETR_2"/>
    <property type="match status" value="1"/>
</dbReference>
<dbReference type="PANTHER" id="PTHR30055:SF146">
    <property type="entry name" value="HTH-TYPE TRANSCRIPTIONAL DUAL REGULATOR CECR"/>
    <property type="match status" value="1"/>
</dbReference>
<proteinExistence type="predicted"/>
<sequence>MAATRTLSTAEERSDALVRAAVRVFAGAGFHATPTTAVAAEAGISTAYAFKLFPTKVDLFVAAVDACYDRIVDTLRGAVGPDVRGRAALDAMGSAYAALIADRTLLMLQVHALAATSEPRIRDAVRRGVARTVEVAQDLTGAPAQEIQDFLAVGQLCHLLTAIDAFALDDEWATTVTEGIEHLPTHP</sequence>
<reference evidence="4 5" key="1">
    <citation type="submission" date="2022-06" db="EMBL/GenBank/DDBJ databases">
        <title>Genomic Encyclopedia of Archaeal and Bacterial Type Strains, Phase II (KMG-II): from individual species to whole genera.</title>
        <authorList>
            <person name="Goeker M."/>
        </authorList>
    </citation>
    <scope>NUCLEOTIDE SEQUENCE [LARGE SCALE GENOMIC DNA]</scope>
    <source>
        <strain evidence="4 5">DSM 45037</strain>
    </source>
</reference>
<dbReference type="EMBL" id="JAMTCG010000003">
    <property type="protein sequence ID" value="MCP2160523.1"/>
    <property type="molecule type" value="Genomic_DNA"/>
</dbReference>
<dbReference type="RefSeq" id="WP_253654110.1">
    <property type="nucleotide sequence ID" value="NZ_BAAAOE010000003.1"/>
</dbReference>
<dbReference type="InterPro" id="IPR001647">
    <property type="entry name" value="HTH_TetR"/>
</dbReference>
<dbReference type="InterPro" id="IPR050109">
    <property type="entry name" value="HTH-type_TetR-like_transc_reg"/>
</dbReference>
<keyword evidence="1 2" id="KW-0238">DNA-binding</keyword>
<organism evidence="4 5">
    <name type="scientific">Williamsia serinedens</name>
    <dbReference type="NCBI Taxonomy" id="391736"/>
    <lineage>
        <taxon>Bacteria</taxon>
        <taxon>Bacillati</taxon>
        <taxon>Actinomycetota</taxon>
        <taxon>Actinomycetes</taxon>
        <taxon>Mycobacteriales</taxon>
        <taxon>Nocardiaceae</taxon>
        <taxon>Williamsia</taxon>
    </lineage>
</organism>
<dbReference type="Pfam" id="PF00440">
    <property type="entry name" value="TetR_N"/>
    <property type="match status" value="1"/>
</dbReference>
<dbReference type="Proteomes" id="UP001205740">
    <property type="component" value="Unassembled WGS sequence"/>
</dbReference>
<comment type="caution">
    <text evidence="4">The sequence shown here is derived from an EMBL/GenBank/DDBJ whole genome shotgun (WGS) entry which is preliminary data.</text>
</comment>
<dbReference type="PANTHER" id="PTHR30055">
    <property type="entry name" value="HTH-TYPE TRANSCRIPTIONAL REGULATOR RUTR"/>
    <property type="match status" value="1"/>
</dbReference>
<accession>A0ABT1H433</accession>
<protein>
    <submittedName>
        <fullName evidence="4">Transcriptional regulator, TetR family</fullName>
    </submittedName>
</protein>
<evidence type="ECO:0000313" key="4">
    <source>
        <dbReference type="EMBL" id="MCP2160523.1"/>
    </source>
</evidence>
<dbReference type="Gene3D" id="1.10.357.10">
    <property type="entry name" value="Tetracycline Repressor, domain 2"/>
    <property type="match status" value="1"/>
</dbReference>
<dbReference type="SUPFAM" id="SSF46689">
    <property type="entry name" value="Homeodomain-like"/>
    <property type="match status" value="1"/>
</dbReference>